<feature type="domain" description="Formamidopyrimidine-DNA glycosylase catalytic" evidence="2">
    <location>
        <begin position="68"/>
        <end position="199"/>
    </location>
</feature>
<dbReference type="GO" id="GO:0019104">
    <property type="term" value="F:DNA N-glycosylase activity"/>
    <property type="evidence" value="ECO:0007669"/>
    <property type="project" value="InterPro"/>
</dbReference>
<accession>L1IML5</accession>
<dbReference type="GeneID" id="17294038"/>
<evidence type="ECO:0000256" key="1">
    <source>
        <dbReference type="SAM" id="SignalP"/>
    </source>
</evidence>
<dbReference type="Proteomes" id="UP000011087">
    <property type="component" value="Unassembled WGS sequence"/>
</dbReference>
<dbReference type="HOGENOM" id="CLU_797995_0_0_1"/>
<dbReference type="KEGG" id="gtt:GUITHDRAFT_145137"/>
<evidence type="ECO:0000313" key="4">
    <source>
        <dbReference type="EnsemblProtists" id="EKX37322"/>
    </source>
</evidence>
<dbReference type="InterPro" id="IPR035937">
    <property type="entry name" value="FPG_N"/>
</dbReference>
<dbReference type="Gene3D" id="3.20.190.10">
    <property type="entry name" value="MutM-like, N-terminal"/>
    <property type="match status" value="1"/>
</dbReference>
<dbReference type="SUPFAM" id="SSF46946">
    <property type="entry name" value="S13-like H2TH domain"/>
    <property type="match status" value="1"/>
</dbReference>
<evidence type="ECO:0000313" key="5">
    <source>
        <dbReference type="Proteomes" id="UP000011087"/>
    </source>
</evidence>
<evidence type="ECO:0000313" key="3">
    <source>
        <dbReference type="EMBL" id="EKX37322.1"/>
    </source>
</evidence>
<dbReference type="OrthoDB" id="10031947at2759"/>
<dbReference type="SUPFAM" id="SSF81624">
    <property type="entry name" value="N-terminal domain of MutM-like DNA repair proteins"/>
    <property type="match status" value="1"/>
</dbReference>
<organism evidence="3">
    <name type="scientific">Guillardia theta (strain CCMP2712)</name>
    <name type="common">Cryptophyte</name>
    <dbReference type="NCBI Taxonomy" id="905079"/>
    <lineage>
        <taxon>Eukaryota</taxon>
        <taxon>Cryptophyceae</taxon>
        <taxon>Pyrenomonadales</taxon>
        <taxon>Geminigeraceae</taxon>
        <taxon>Guillardia</taxon>
    </lineage>
</organism>
<dbReference type="SMART" id="SM00898">
    <property type="entry name" value="Fapy_DNA_glyco"/>
    <property type="match status" value="1"/>
</dbReference>
<dbReference type="GO" id="GO:0008270">
    <property type="term" value="F:zinc ion binding"/>
    <property type="evidence" value="ECO:0007669"/>
    <property type="project" value="InterPro"/>
</dbReference>
<dbReference type="InterPro" id="IPR010979">
    <property type="entry name" value="Ribosomal_uS13-like_H2TH"/>
</dbReference>
<keyword evidence="1" id="KW-0732">Signal</keyword>
<dbReference type="EnsemblProtists" id="EKX37322">
    <property type="protein sequence ID" value="EKX37322"/>
    <property type="gene ID" value="GUITHDRAFT_145137"/>
</dbReference>
<keyword evidence="5" id="KW-1185">Reference proteome</keyword>
<evidence type="ECO:0000259" key="2">
    <source>
        <dbReference type="PROSITE" id="PS51068"/>
    </source>
</evidence>
<reference evidence="5" key="2">
    <citation type="submission" date="2012-11" db="EMBL/GenBank/DDBJ databases">
        <authorList>
            <person name="Kuo A."/>
            <person name="Curtis B.A."/>
            <person name="Tanifuji G."/>
            <person name="Burki F."/>
            <person name="Gruber A."/>
            <person name="Irimia M."/>
            <person name="Maruyama S."/>
            <person name="Arias M.C."/>
            <person name="Ball S.G."/>
            <person name="Gile G.H."/>
            <person name="Hirakawa Y."/>
            <person name="Hopkins J.F."/>
            <person name="Rensing S.A."/>
            <person name="Schmutz J."/>
            <person name="Symeonidi A."/>
            <person name="Elias M."/>
            <person name="Eveleigh R.J."/>
            <person name="Herman E.K."/>
            <person name="Klute M.J."/>
            <person name="Nakayama T."/>
            <person name="Obornik M."/>
            <person name="Reyes-Prieto A."/>
            <person name="Armbrust E.V."/>
            <person name="Aves S.J."/>
            <person name="Beiko R.G."/>
            <person name="Coutinho P."/>
            <person name="Dacks J.B."/>
            <person name="Durnford D.G."/>
            <person name="Fast N.M."/>
            <person name="Green B.R."/>
            <person name="Grisdale C."/>
            <person name="Hempe F."/>
            <person name="Henrissat B."/>
            <person name="Hoppner M.P."/>
            <person name="Ishida K.-I."/>
            <person name="Kim E."/>
            <person name="Koreny L."/>
            <person name="Kroth P.G."/>
            <person name="Liu Y."/>
            <person name="Malik S.-B."/>
            <person name="Maier U.G."/>
            <person name="McRose D."/>
            <person name="Mock T."/>
            <person name="Neilson J.A."/>
            <person name="Onodera N.T."/>
            <person name="Poole A.M."/>
            <person name="Pritham E.J."/>
            <person name="Richards T.A."/>
            <person name="Rocap G."/>
            <person name="Roy S.W."/>
            <person name="Sarai C."/>
            <person name="Schaack S."/>
            <person name="Shirato S."/>
            <person name="Slamovits C.H."/>
            <person name="Spencer D.F."/>
            <person name="Suzuki S."/>
            <person name="Worden A.Z."/>
            <person name="Zauner S."/>
            <person name="Barry K."/>
            <person name="Bell C."/>
            <person name="Bharti A.K."/>
            <person name="Crow J.A."/>
            <person name="Grimwood J."/>
            <person name="Kramer R."/>
            <person name="Lindquist E."/>
            <person name="Lucas S."/>
            <person name="Salamov A."/>
            <person name="McFadden G.I."/>
            <person name="Lane C.E."/>
            <person name="Keeling P.J."/>
            <person name="Gray M.W."/>
            <person name="Grigoriev I.V."/>
            <person name="Archibald J.M."/>
        </authorList>
    </citation>
    <scope>NUCLEOTIDE SEQUENCE</scope>
    <source>
        <strain evidence="5">CCMP2712</strain>
    </source>
</reference>
<reference evidence="3 5" key="1">
    <citation type="journal article" date="2012" name="Nature">
        <title>Algal genomes reveal evolutionary mosaicism and the fate of nucleomorphs.</title>
        <authorList>
            <consortium name="DOE Joint Genome Institute"/>
            <person name="Curtis B.A."/>
            <person name="Tanifuji G."/>
            <person name="Burki F."/>
            <person name="Gruber A."/>
            <person name="Irimia M."/>
            <person name="Maruyama S."/>
            <person name="Arias M.C."/>
            <person name="Ball S.G."/>
            <person name="Gile G.H."/>
            <person name="Hirakawa Y."/>
            <person name="Hopkins J.F."/>
            <person name="Kuo A."/>
            <person name="Rensing S.A."/>
            <person name="Schmutz J."/>
            <person name="Symeonidi A."/>
            <person name="Elias M."/>
            <person name="Eveleigh R.J."/>
            <person name="Herman E.K."/>
            <person name="Klute M.J."/>
            <person name="Nakayama T."/>
            <person name="Obornik M."/>
            <person name="Reyes-Prieto A."/>
            <person name="Armbrust E.V."/>
            <person name="Aves S.J."/>
            <person name="Beiko R.G."/>
            <person name="Coutinho P."/>
            <person name="Dacks J.B."/>
            <person name="Durnford D.G."/>
            <person name="Fast N.M."/>
            <person name="Green B.R."/>
            <person name="Grisdale C.J."/>
            <person name="Hempel F."/>
            <person name="Henrissat B."/>
            <person name="Hoppner M.P."/>
            <person name="Ishida K."/>
            <person name="Kim E."/>
            <person name="Koreny L."/>
            <person name="Kroth P.G."/>
            <person name="Liu Y."/>
            <person name="Malik S.B."/>
            <person name="Maier U.G."/>
            <person name="McRose D."/>
            <person name="Mock T."/>
            <person name="Neilson J.A."/>
            <person name="Onodera N.T."/>
            <person name="Poole A.M."/>
            <person name="Pritham E.J."/>
            <person name="Richards T.A."/>
            <person name="Rocap G."/>
            <person name="Roy S.W."/>
            <person name="Sarai C."/>
            <person name="Schaack S."/>
            <person name="Shirato S."/>
            <person name="Slamovits C.H."/>
            <person name="Spencer D.F."/>
            <person name="Suzuki S."/>
            <person name="Worden A.Z."/>
            <person name="Zauner S."/>
            <person name="Barry K."/>
            <person name="Bell C."/>
            <person name="Bharti A.K."/>
            <person name="Crow J.A."/>
            <person name="Grimwood J."/>
            <person name="Kramer R."/>
            <person name="Lindquist E."/>
            <person name="Lucas S."/>
            <person name="Salamov A."/>
            <person name="McFadden G.I."/>
            <person name="Lane C.E."/>
            <person name="Keeling P.J."/>
            <person name="Gray M.W."/>
            <person name="Grigoriev I.V."/>
            <person name="Archibald J.M."/>
        </authorList>
    </citation>
    <scope>NUCLEOTIDE SEQUENCE</scope>
    <source>
        <strain evidence="3 5">CCMP2712</strain>
    </source>
</reference>
<sequence length="348" mass="39811">MIAGGAAVITLMATCWLQPMSPYMPDSRTPLPYSPPLRRSAVLCSRAARDLTPAYSRRRPPLDIFMMPEGPECKRMADELSRFEGNLITKMEILSGRYMENGLPTNFEEFKDKMIPAKIERVGNKGKFIYFLFEWEHLVDLGNVGSVEHDRDGVCDSLLARMLKLENEIHTRFMMEMIENEEDENTNLSVFYNDVRNFGTLTFSLDPAVTILNDAIHLRKSIWIAKRQKKSRFDLFVRFLAVFLMDQKKARDLIPITSGIGNYILSECLYKSNLDPWLLVGDLNEDQWMDLFHAIQETIYESYKSSGVSRRGADGVKRIGMYEGLDGEAGHYTDKLLVLCILDDFVAG</sequence>
<name>L1IML5_GUITC</name>
<feature type="signal peptide" evidence="1">
    <location>
        <begin position="1"/>
        <end position="17"/>
    </location>
</feature>
<dbReference type="GO" id="GO:0006284">
    <property type="term" value="P:base-excision repair"/>
    <property type="evidence" value="ECO:0007669"/>
    <property type="project" value="InterPro"/>
</dbReference>
<dbReference type="GO" id="GO:0003906">
    <property type="term" value="F:DNA-(apurinic or apyrimidinic site) endonuclease activity"/>
    <property type="evidence" value="ECO:0007669"/>
    <property type="project" value="InterPro"/>
</dbReference>
<dbReference type="AlphaFoldDB" id="L1IML5"/>
<proteinExistence type="predicted"/>
<gene>
    <name evidence="3" type="ORF">GUITHDRAFT_145137</name>
</gene>
<dbReference type="eggNOG" id="ENOG502SA4D">
    <property type="taxonomic scope" value="Eukaryota"/>
</dbReference>
<dbReference type="InterPro" id="IPR012319">
    <property type="entry name" value="FPG_cat"/>
</dbReference>
<dbReference type="RefSeq" id="XP_005824302.1">
    <property type="nucleotide sequence ID" value="XM_005824245.1"/>
</dbReference>
<dbReference type="PaxDb" id="55529-EKX37322"/>
<protein>
    <recommendedName>
        <fullName evidence="2">Formamidopyrimidine-DNA glycosylase catalytic domain-containing protein</fullName>
    </recommendedName>
</protein>
<reference evidence="4" key="3">
    <citation type="submission" date="2015-06" db="UniProtKB">
        <authorList>
            <consortium name="EnsemblProtists"/>
        </authorList>
    </citation>
    <scope>IDENTIFICATION</scope>
</reference>
<feature type="chain" id="PRO_5008770254" description="Formamidopyrimidine-DNA glycosylase catalytic domain-containing protein" evidence="1">
    <location>
        <begin position="18"/>
        <end position="348"/>
    </location>
</feature>
<dbReference type="GO" id="GO:0003676">
    <property type="term" value="F:nucleic acid binding"/>
    <property type="evidence" value="ECO:0007669"/>
    <property type="project" value="InterPro"/>
</dbReference>
<dbReference type="OMA" id="WRERFEM"/>
<dbReference type="PROSITE" id="PS51068">
    <property type="entry name" value="FPG_CAT"/>
    <property type="match status" value="1"/>
</dbReference>
<dbReference type="EMBL" id="JH993061">
    <property type="protein sequence ID" value="EKX37322.1"/>
    <property type="molecule type" value="Genomic_DNA"/>
</dbReference>
<dbReference type="Pfam" id="PF01149">
    <property type="entry name" value="Fapy_DNA_glyco"/>
    <property type="match status" value="1"/>
</dbReference>
<dbReference type="Gene3D" id="1.10.8.50">
    <property type="match status" value="1"/>
</dbReference>